<dbReference type="Gene3D" id="3.40.50.720">
    <property type="entry name" value="NAD(P)-binding Rossmann-like Domain"/>
    <property type="match status" value="1"/>
</dbReference>
<accession>A0A1Y6IQ60</accession>
<evidence type="ECO:0000256" key="1">
    <source>
        <dbReference type="ARBA" id="ARBA00009353"/>
    </source>
</evidence>
<gene>
    <name evidence="4" type="ORF">SBX37_11280</name>
    <name evidence="5" type="ORF">VIM7927_01010</name>
</gene>
<dbReference type="Pfam" id="PF08338">
    <property type="entry name" value="DUF1731"/>
    <property type="match status" value="1"/>
</dbReference>
<feature type="domain" description="DUF1731" evidence="3">
    <location>
        <begin position="253"/>
        <end position="299"/>
    </location>
</feature>
<dbReference type="InterPro" id="IPR013549">
    <property type="entry name" value="DUF1731"/>
</dbReference>
<dbReference type="PANTHER" id="PTHR11092:SF0">
    <property type="entry name" value="EPIMERASE FAMILY PROTEIN SDR39U1"/>
    <property type="match status" value="1"/>
</dbReference>
<feature type="domain" description="NAD-dependent epimerase/dehydratase" evidence="2">
    <location>
        <begin position="3"/>
        <end position="221"/>
    </location>
</feature>
<dbReference type="NCBIfam" id="TIGR01777">
    <property type="entry name" value="yfcH"/>
    <property type="match status" value="1"/>
</dbReference>
<dbReference type="SUPFAM" id="SSF51735">
    <property type="entry name" value="NAD(P)-binding Rossmann-fold domains"/>
    <property type="match status" value="1"/>
</dbReference>
<dbReference type="OrthoDB" id="9801773at2"/>
<dbReference type="InterPro" id="IPR001509">
    <property type="entry name" value="Epimerase_deHydtase"/>
</dbReference>
<reference evidence="4 7" key="2">
    <citation type="submission" date="2023-11" db="EMBL/GenBank/DDBJ databases">
        <title>Plant-associative lifestyle of Vibrio porteresiae and its evolutionary dynamics.</title>
        <authorList>
            <person name="Rameshkumar N."/>
            <person name="Kirti K."/>
        </authorList>
    </citation>
    <scope>NUCLEOTIDE SEQUENCE [LARGE SCALE GENOMIC DNA]</scope>
    <source>
        <strain evidence="4 7">MSSRF38</strain>
    </source>
</reference>
<dbReference type="AlphaFoldDB" id="A0A1Y6IQ60"/>
<dbReference type="Pfam" id="PF01370">
    <property type="entry name" value="Epimerase"/>
    <property type="match status" value="1"/>
</dbReference>
<evidence type="ECO:0000259" key="3">
    <source>
        <dbReference type="Pfam" id="PF08338"/>
    </source>
</evidence>
<evidence type="ECO:0000313" key="4">
    <source>
        <dbReference type="EMBL" id="MDW6003430.1"/>
    </source>
</evidence>
<dbReference type="PANTHER" id="PTHR11092">
    <property type="entry name" value="SUGAR NUCLEOTIDE EPIMERASE RELATED"/>
    <property type="match status" value="1"/>
</dbReference>
<evidence type="ECO:0000313" key="6">
    <source>
        <dbReference type="Proteomes" id="UP000196125"/>
    </source>
</evidence>
<dbReference type="InterPro" id="IPR036291">
    <property type="entry name" value="NAD(P)-bd_dom_sf"/>
</dbReference>
<organism evidence="5 6">
    <name type="scientific">Vibrio mangrovi</name>
    <dbReference type="NCBI Taxonomy" id="474394"/>
    <lineage>
        <taxon>Bacteria</taxon>
        <taxon>Pseudomonadati</taxon>
        <taxon>Pseudomonadota</taxon>
        <taxon>Gammaproteobacteria</taxon>
        <taxon>Vibrionales</taxon>
        <taxon>Vibrionaceae</taxon>
        <taxon>Vibrio</taxon>
    </lineage>
</organism>
<reference evidence="5 6" key="1">
    <citation type="submission" date="2017-05" db="EMBL/GenBank/DDBJ databases">
        <authorList>
            <person name="Song R."/>
            <person name="Chenine A.L."/>
            <person name="Ruprecht R.M."/>
        </authorList>
    </citation>
    <scope>NUCLEOTIDE SEQUENCE [LARGE SCALE GENOMIC DNA]</scope>
    <source>
        <strain evidence="5 6">CECT 7927</strain>
    </source>
</reference>
<comment type="similarity">
    <text evidence="1">Belongs to the NAD(P)-dependent epimerase/dehydratase family. SDR39U1 subfamily.</text>
</comment>
<dbReference type="CDD" id="cd05242">
    <property type="entry name" value="SDR_a8"/>
    <property type="match status" value="1"/>
</dbReference>
<keyword evidence="7" id="KW-1185">Reference proteome</keyword>
<dbReference type="Proteomes" id="UP001283366">
    <property type="component" value="Unassembled WGS sequence"/>
</dbReference>
<evidence type="ECO:0000313" key="5">
    <source>
        <dbReference type="EMBL" id="SMR99779.1"/>
    </source>
</evidence>
<dbReference type="RefSeq" id="WP_087479781.1">
    <property type="nucleotide sequence ID" value="NZ_AP024883.1"/>
</dbReference>
<dbReference type="InterPro" id="IPR010099">
    <property type="entry name" value="SDR39U1"/>
</dbReference>
<dbReference type="EMBL" id="FXXI01000001">
    <property type="protein sequence ID" value="SMR99779.1"/>
    <property type="molecule type" value="Genomic_DNA"/>
</dbReference>
<dbReference type="EMBL" id="JAWRCO010000001">
    <property type="protein sequence ID" value="MDW6003430.1"/>
    <property type="molecule type" value="Genomic_DNA"/>
</dbReference>
<name>A0A1Y6IQ60_9VIBR</name>
<evidence type="ECO:0000259" key="2">
    <source>
        <dbReference type="Pfam" id="PF01370"/>
    </source>
</evidence>
<evidence type="ECO:0000313" key="7">
    <source>
        <dbReference type="Proteomes" id="UP001283366"/>
    </source>
</evidence>
<sequence length="304" mass="34070">MKILITGGSGLIGSELIKQLVSHEIVVLTRSEKQTRAKLNHLSHYPLEFITSLEHFHDLNSFDAVINLAGEPIADRRWTNSQKQTICQSRWQLTEKIVDLIHASSSPPAVLISGSAVGFYGDQQSHPIDENLHVQSHEFSHYVCATWESIARKAESEDTRVCLLRTGVVLSPDGGALKKMLPPYQLGFGGPIGQGNQYLPWIHIHDMVQGIIFLLETPYAHGPFNLCAPHPVQNRIFSKMLSRTLHRPHFMLMPAWAIRLIMGESAALVLDSIRAKPKKLTELGFEFQYSHLEPALKQILQALP</sequence>
<dbReference type="Proteomes" id="UP000196125">
    <property type="component" value="Unassembled WGS sequence"/>
</dbReference>
<protein>
    <submittedName>
        <fullName evidence="5">Epimerase family protein</fullName>
    </submittedName>
    <submittedName>
        <fullName evidence="4">TIGR01777 family oxidoreductase</fullName>
    </submittedName>
</protein>
<proteinExistence type="inferred from homology"/>